<comment type="caution">
    <text evidence="3">The sequence shown here is derived from an EMBL/GenBank/DDBJ whole genome shotgun (WGS) entry which is preliminary data.</text>
</comment>
<proteinExistence type="predicted"/>
<feature type="region of interest" description="Disordered" evidence="1">
    <location>
        <begin position="74"/>
        <end position="96"/>
    </location>
</feature>
<accession>A0A369JXU4</accession>
<dbReference type="InParanoid" id="A0A369JXU4"/>
<dbReference type="Proteomes" id="UP000076154">
    <property type="component" value="Unassembled WGS sequence"/>
</dbReference>
<keyword evidence="4" id="KW-1185">Reference proteome</keyword>
<evidence type="ECO:0000256" key="1">
    <source>
        <dbReference type="SAM" id="MobiDB-lite"/>
    </source>
</evidence>
<evidence type="ECO:0000313" key="3">
    <source>
        <dbReference type="EMBL" id="RDB27161.1"/>
    </source>
</evidence>
<dbReference type="EMBL" id="LUEZ02000018">
    <property type="protein sequence ID" value="RDB27161.1"/>
    <property type="molecule type" value="Genomic_DNA"/>
</dbReference>
<gene>
    <name evidence="3" type="ORF">Hypma_004563</name>
</gene>
<name>A0A369JXU4_HYPMA</name>
<sequence length="207" mass="22826">MVQMNSALALSVLAVGSHFSAATAMSEGTASLGSRQFNDNALHTRTVDDLASELVARWLAHEVRDVSNHALYPRAPKEPVKKPAKPRPDVPKPYLEGLIDPKIDPKLRNGKGTIRDPHVKVTRDLHDILFARAGDAKDPTIKEAEKKPEKKVQPFKDVPHRIGRINPKLLDGKYVKGPIVRDPRLKVARDLQDILFARAGGGQDAHN</sequence>
<protein>
    <submittedName>
        <fullName evidence="3">Uncharacterized protein</fullName>
    </submittedName>
</protein>
<reference evidence="3" key="1">
    <citation type="submission" date="2018-04" db="EMBL/GenBank/DDBJ databases">
        <title>Whole genome sequencing of Hypsizygus marmoreus.</title>
        <authorList>
            <person name="Choi I.-G."/>
            <person name="Min B."/>
            <person name="Kim J.-G."/>
            <person name="Kim S."/>
            <person name="Oh Y.-L."/>
            <person name="Kong W.-S."/>
            <person name="Park H."/>
            <person name="Jeong J."/>
            <person name="Song E.-S."/>
        </authorList>
    </citation>
    <scope>NUCLEOTIDE SEQUENCE [LARGE SCALE GENOMIC DNA]</scope>
    <source>
        <strain evidence="3">51987-8</strain>
    </source>
</reference>
<organism evidence="3 4">
    <name type="scientific">Hypsizygus marmoreus</name>
    <name type="common">White beech mushroom</name>
    <name type="synonym">Agaricus marmoreus</name>
    <dbReference type="NCBI Taxonomy" id="39966"/>
    <lineage>
        <taxon>Eukaryota</taxon>
        <taxon>Fungi</taxon>
        <taxon>Dikarya</taxon>
        <taxon>Basidiomycota</taxon>
        <taxon>Agaricomycotina</taxon>
        <taxon>Agaricomycetes</taxon>
        <taxon>Agaricomycetidae</taxon>
        <taxon>Agaricales</taxon>
        <taxon>Tricholomatineae</taxon>
        <taxon>Lyophyllaceae</taxon>
        <taxon>Hypsizygus</taxon>
    </lineage>
</organism>
<dbReference type="AlphaFoldDB" id="A0A369JXU4"/>
<feature type="signal peptide" evidence="2">
    <location>
        <begin position="1"/>
        <end position="24"/>
    </location>
</feature>
<feature type="compositionally biased region" description="Basic and acidic residues" evidence="1">
    <location>
        <begin position="75"/>
        <end position="90"/>
    </location>
</feature>
<keyword evidence="2" id="KW-0732">Signal</keyword>
<feature type="chain" id="PRO_5016760398" evidence="2">
    <location>
        <begin position="25"/>
        <end position="207"/>
    </location>
</feature>
<evidence type="ECO:0000313" key="4">
    <source>
        <dbReference type="Proteomes" id="UP000076154"/>
    </source>
</evidence>
<evidence type="ECO:0000256" key="2">
    <source>
        <dbReference type="SAM" id="SignalP"/>
    </source>
</evidence>